<dbReference type="Pfam" id="PF00392">
    <property type="entry name" value="GntR"/>
    <property type="match status" value="1"/>
</dbReference>
<dbReference type="InterPro" id="IPR036390">
    <property type="entry name" value="WH_DNA-bd_sf"/>
</dbReference>
<evidence type="ECO:0000256" key="2">
    <source>
        <dbReference type="ARBA" id="ARBA00023125"/>
    </source>
</evidence>
<sequence>MAEHALKRARTSRAVVEWVHRQIFDGRLRPGDRIDVESISATLGVSPTPVREALVLLERDGVVSTQVHRAAFVEHFDARTLRADFHVFGLLSGVTVSRIARGRDPGVLAEMQRILGELRATPAEARTRWYELTTEMVLFQHRAGGTPRLRADLRGFGDFLDWTARQSDQRDHAEVVRAHELVIDAIAAGDEHGAAQARLADARAVAEEVIREFVRRGVLSAEAGAVGTG</sequence>
<accession>A0A1S1PQ15</accession>
<dbReference type="GO" id="GO:0003700">
    <property type="term" value="F:DNA-binding transcription factor activity"/>
    <property type="evidence" value="ECO:0007669"/>
    <property type="project" value="InterPro"/>
</dbReference>
<dbReference type="EMBL" id="MAXA01000233">
    <property type="protein sequence ID" value="OHV24873.1"/>
    <property type="molecule type" value="Genomic_DNA"/>
</dbReference>
<organism evidence="5 6">
    <name type="scientific">Parafrankia soli</name>
    <dbReference type="NCBI Taxonomy" id="2599596"/>
    <lineage>
        <taxon>Bacteria</taxon>
        <taxon>Bacillati</taxon>
        <taxon>Actinomycetota</taxon>
        <taxon>Actinomycetes</taxon>
        <taxon>Frankiales</taxon>
        <taxon>Frankiaceae</taxon>
        <taxon>Parafrankia</taxon>
    </lineage>
</organism>
<evidence type="ECO:0000313" key="6">
    <source>
        <dbReference type="Proteomes" id="UP000179769"/>
    </source>
</evidence>
<protein>
    <submittedName>
        <fullName evidence="5">GntR family transcriptional regulator</fullName>
    </submittedName>
</protein>
<dbReference type="AlphaFoldDB" id="A0A1S1PQ15"/>
<evidence type="ECO:0000256" key="3">
    <source>
        <dbReference type="ARBA" id="ARBA00023163"/>
    </source>
</evidence>
<feature type="domain" description="HTH gntR-type" evidence="4">
    <location>
        <begin position="9"/>
        <end position="76"/>
    </location>
</feature>
<dbReference type="SMART" id="SM00345">
    <property type="entry name" value="HTH_GNTR"/>
    <property type="match status" value="1"/>
</dbReference>
<dbReference type="CDD" id="cd07377">
    <property type="entry name" value="WHTH_GntR"/>
    <property type="match status" value="1"/>
</dbReference>
<dbReference type="InterPro" id="IPR036388">
    <property type="entry name" value="WH-like_DNA-bd_sf"/>
</dbReference>
<evidence type="ECO:0000256" key="1">
    <source>
        <dbReference type="ARBA" id="ARBA00023015"/>
    </source>
</evidence>
<dbReference type="InterPro" id="IPR008920">
    <property type="entry name" value="TF_FadR/GntR_C"/>
</dbReference>
<keyword evidence="2" id="KW-0238">DNA-binding</keyword>
<dbReference type="Gene3D" id="1.20.120.530">
    <property type="entry name" value="GntR ligand-binding domain-like"/>
    <property type="match status" value="1"/>
</dbReference>
<dbReference type="Proteomes" id="UP000179769">
    <property type="component" value="Unassembled WGS sequence"/>
</dbReference>
<gene>
    <name evidence="5" type="ORF">BBK14_22785</name>
</gene>
<dbReference type="SUPFAM" id="SSF46785">
    <property type="entry name" value="Winged helix' DNA-binding domain"/>
    <property type="match status" value="1"/>
</dbReference>
<dbReference type="PANTHER" id="PTHR43537">
    <property type="entry name" value="TRANSCRIPTIONAL REGULATOR, GNTR FAMILY"/>
    <property type="match status" value="1"/>
</dbReference>
<evidence type="ECO:0000313" key="5">
    <source>
        <dbReference type="EMBL" id="OHV24873.1"/>
    </source>
</evidence>
<dbReference type="SUPFAM" id="SSF48008">
    <property type="entry name" value="GntR ligand-binding domain-like"/>
    <property type="match status" value="1"/>
</dbReference>
<dbReference type="InterPro" id="IPR000524">
    <property type="entry name" value="Tscrpt_reg_HTH_GntR"/>
</dbReference>
<dbReference type="PANTHER" id="PTHR43537:SF5">
    <property type="entry name" value="UXU OPERON TRANSCRIPTIONAL REGULATOR"/>
    <property type="match status" value="1"/>
</dbReference>
<dbReference type="GO" id="GO:0003677">
    <property type="term" value="F:DNA binding"/>
    <property type="evidence" value="ECO:0007669"/>
    <property type="project" value="UniProtKB-KW"/>
</dbReference>
<name>A0A1S1PQ15_9ACTN</name>
<dbReference type="Gene3D" id="1.10.10.10">
    <property type="entry name" value="Winged helix-like DNA-binding domain superfamily/Winged helix DNA-binding domain"/>
    <property type="match status" value="1"/>
</dbReference>
<keyword evidence="1" id="KW-0805">Transcription regulation</keyword>
<reference evidence="6" key="1">
    <citation type="submission" date="2016-07" db="EMBL/GenBank/DDBJ databases">
        <title>Frankia sp. NRRL B-16219 Genome sequencing.</title>
        <authorList>
            <person name="Ghodhbane-Gtari F."/>
            <person name="Swanson E."/>
            <person name="Gueddou A."/>
            <person name="Louati M."/>
            <person name="Nouioui I."/>
            <person name="Hezbri K."/>
            <person name="Abebe-Akele F."/>
            <person name="Simpson S."/>
            <person name="Morris K."/>
            <person name="Thomas K."/>
            <person name="Gtari M."/>
            <person name="Tisa L.S."/>
        </authorList>
    </citation>
    <scope>NUCLEOTIDE SEQUENCE [LARGE SCALE GENOMIC DNA]</scope>
    <source>
        <strain evidence="6">NRRL B-16219</strain>
    </source>
</reference>
<keyword evidence="6" id="KW-1185">Reference proteome</keyword>
<evidence type="ECO:0000259" key="4">
    <source>
        <dbReference type="PROSITE" id="PS50949"/>
    </source>
</evidence>
<keyword evidence="3" id="KW-0804">Transcription</keyword>
<dbReference type="PROSITE" id="PS50949">
    <property type="entry name" value="HTH_GNTR"/>
    <property type="match status" value="1"/>
</dbReference>
<proteinExistence type="predicted"/>
<dbReference type="InterPro" id="IPR011711">
    <property type="entry name" value="GntR_C"/>
</dbReference>
<comment type="caution">
    <text evidence="5">The sequence shown here is derived from an EMBL/GenBank/DDBJ whole genome shotgun (WGS) entry which is preliminary data.</text>
</comment>
<dbReference type="Pfam" id="PF07729">
    <property type="entry name" value="FCD"/>
    <property type="match status" value="1"/>
</dbReference>